<dbReference type="GO" id="GO:0022857">
    <property type="term" value="F:transmembrane transporter activity"/>
    <property type="evidence" value="ECO:0007669"/>
    <property type="project" value="InterPro"/>
</dbReference>
<keyword evidence="5 6" id="KW-0472">Membrane</keyword>
<evidence type="ECO:0000256" key="6">
    <source>
        <dbReference type="SAM" id="Phobius"/>
    </source>
</evidence>
<dbReference type="InterPro" id="IPR020846">
    <property type="entry name" value="MFS_dom"/>
</dbReference>
<feature type="transmembrane region" description="Helical" evidence="6">
    <location>
        <begin position="135"/>
        <end position="157"/>
    </location>
</feature>
<comment type="caution">
    <text evidence="8">The sequence shown here is derived from an EMBL/GenBank/DDBJ whole genome shotgun (WGS) entry which is preliminary data.</text>
</comment>
<dbReference type="SUPFAM" id="SSF103473">
    <property type="entry name" value="MFS general substrate transporter"/>
    <property type="match status" value="1"/>
</dbReference>
<keyword evidence="9" id="KW-1185">Reference proteome</keyword>
<feature type="transmembrane region" description="Helical" evidence="6">
    <location>
        <begin position="245"/>
        <end position="268"/>
    </location>
</feature>
<dbReference type="InterPro" id="IPR011701">
    <property type="entry name" value="MFS"/>
</dbReference>
<evidence type="ECO:0000256" key="2">
    <source>
        <dbReference type="ARBA" id="ARBA00022448"/>
    </source>
</evidence>
<feature type="transmembrane region" description="Helical" evidence="6">
    <location>
        <begin position="347"/>
        <end position="370"/>
    </location>
</feature>
<evidence type="ECO:0000313" key="8">
    <source>
        <dbReference type="EMBL" id="ETT86222.1"/>
    </source>
</evidence>
<sequence length="409" mass="45979">MIENVPSKKPVIVIALVMAVCLLGNEMLFIVLPLYWKFFGLTALWQVGLLLSVNRFIRIVINSLIAWFYRKVNTRMGILLAVILAVISTFSYGYLKGIWFLLIARCLWGFSWSLFRLGGYLTIITYSTENTRGEYVGLFNGLWGLGTLIGMLFGGILAEQIGIQSVTTVFSIIGACSIPFVLKYIPKTKDEEEPMNQEKKKQQSIWKNERIVLSLATGIIIYFVIFGVFNSTLSNLIGMQIKENLLVLGLSLGAASLAGIFQAIRTGWEPFLAPLLGKWSDQKWERRKVLVFALLMATVCFFILPLKFSTILFIFFIFVFQLAITLLVTMSDSIATDVATGKSQMTVLSLYTLSSDIGAAFGALIAFIMMDFLGISWLYWITGSLLLILAFKWMRTNKKVNIREDLLDG</sequence>
<feature type="transmembrane region" description="Helical" evidence="6">
    <location>
        <begin position="101"/>
        <end position="123"/>
    </location>
</feature>
<feature type="transmembrane region" description="Helical" evidence="6">
    <location>
        <begin position="76"/>
        <end position="95"/>
    </location>
</feature>
<name>W4F1M5_9BACL</name>
<dbReference type="Proteomes" id="UP000019062">
    <property type="component" value="Unassembled WGS sequence"/>
</dbReference>
<organism evidence="8 9">
    <name type="scientific">Viridibacillus arenosi FSL R5-213</name>
    <dbReference type="NCBI Taxonomy" id="1227360"/>
    <lineage>
        <taxon>Bacteria</taxon>
        <taxon>Bacillati</taxon>
        <taxon>Bacillota</taxon>
        <taxon>Bacilli</taxon>
        <taxon>Bacillales</taxon>
        <taxon>Caryophanaceae</taxon>
        <taxon>Viridibacillus</taxon>
    </lineage>
</organism>
<feature type="transmembrane region" description="Helical" evidence="6">
    <location>
        <begin position="12"/>
        <end position="36"/>
    </location>
</feature>
<keyword evidence="3 6" id="KW-0812">Transmembrane</keyword>
<feature type="transmembrane region" description="Helical" evidence="6">
    <location>
        <begin position="289"/>
        <end position="306"/>
    </location>
</feature>
<evidence type="ECO:0000313" key="9">
    <source>
        <dbReference type="Proteomes" id="UP000019062"/>
    </source>
</evidence>
<keyword evidence="4 6" id="KW-1133">Transmembrane helix</keyword>
<dbReference type="PATRIC" id="fig|1227360.4.peg.1198"/>
<dbReference type="AlphaFoldDB" id="W4F1M5"/>
<feature type="domain" description="Major facilitator superfamily (MFS) profile" evidence="7">
    <location>
        <begin position="10"/>
        <end position="401"/>
    </location>
</feature>
<keyword evidence="2" id="KW-0813">Transport</keyword>
<dbReference type="PANTHER" id="PTHR23506:SF23">
    <property type="entry name" value="GH10249P"/>
    <property type="match status" value="1"/>
</dbReference>
<proteinExistence type="predicted"/>
<evidence type="ECO:0000256" key="1">
    <source>
        <dbReference type="ARBA" id="ARBA00004651"/>
    </source>
</evidence>
<protein>
    <submittedName>
        <fullName evidence="8">Major facilitator (MFS) superfamily protein</fullName>
    </submittedName>
</protein>
<feature type="transmembrane region" description="Helical" evidence="6">
    <location>
        <begin position="163"/>
        <end position="185"/>
    </location>
</feature>
<feature type="transmembrane region" description="Helical" evidence="6">
    <location>
        <begin position="312"/>
        <end position="335"/>
    </location>
</feature>
<evidence type="ECO:0000256" key="5">
    <source>
        <dbReference type="ARBA" id="ARBA00023136"/>
    </source>
</evidence>
<comment type="subcellular location">
    <subcellularLocation>
        <location evidence="1">Cell membrane</location>
        <topology evidence="1">Multi-pass membrane protein</topology>
    </subcellularLocation>
</comment>
<dbReference type="Gene3D" id="1.20.1250.20">
    <property type="entry name" value="MFS general substrate transporter like domains"/>
    <property type="match status" value="1"/>
</dbReference>
<feature type="transmembrane region" description="Helical" evidence="6">
    <location>
        <begin position="211"/>
        <end position="233"/>
    </location>
</feature>
<dbReference type="InterPro" id="IPR050930">
    <property type="entry name" value="MFS_Vesicular_Transporter"/>
</dbReference>
<gene>
    <name evidence="8" type="ORF">C176_05907</name>
</gene>
<dbReference type="GO" id="GO:0005886">
    <property type="term" value="C:plasma membrane"/>
    <property type="evidence" value="ECO:0007669"/>
    <property type="project" value="UniProtKB-SubCell"/>
</dbReference>
<dbReference type="RefSeq" id="WP_038181272.1">
    <property type="nucleotide sequence ID" value="NZ_ASQA01000013.1"/>
</dbReference>
<dbReference type="PANTHER" id="PTHR23506">
    <property type="entry name" value="GH10249P"/>
    <property type="match status" value="1"/>
</dbReference>
<dbReference type="eggNOG" id="COG2814">
    <property type="taxonomic scope" value="Bacteria"/>
</dbReference>
<evidence type="ECO:0000256" key="4">
    <source>
        <dbReference type="ARBA" id="ARBA00022989"/>
    </source>
</evidence>
<evidence type="ECO:0000259" key="7">
    <source>
        <dbReference type="PROSITE" id="PS50850"/>
    </source>
</evidence>
<dbReference type="PROSITE" id="PS50850">
    <property type="entry name" value="MFS"/>
    <property type="match status" value="1"/>
</dbReference>
<evidence type="ECO:0000256" key="3">
    <source>
        <dbReference type="ARBA" id="ARBA00022692"/>
    </source>
</evidence>
<accession>W4F1M5</accession>
<feature type="transmembrane region" description="Helical" evidence="6">
    <location>
        <begin position="376"/>
        <end position="394"/>
    </location>
</feature>
<dbReference type="EMBL" id="ASQA01000013">
    <property type="protein sequence ID" value="ETT86222.1"/>
    <property type="molecule type" value="Genomic_DNA"/>
</dbReference>
<dbReference type="Pfam" id="PF07690">
    <property type="entry name" value="MFS_1"/>
    <property type="match status" value="2"/>
</dbReference>
<dbReference type="InterPro" id="IPR036259">
    <property type="entry name" value="MFS_trans_sf"/>
</dbReference>
<reference evidence="8 9" key="1">
    <citation type="journal article" date="2014" name="BMC Genomics">
        <title>Genomic comparison of sporeforming bacilli isolated from milk.</title>
        <authorList>
            <person name="Moreno Switt A.I."/>
            <person name="Andrus A.D."/>
            <person name="Ranieri M.L."/>
            <person name="Orsi R.H."/>
            <person name="Ivy R."/>
            <person name="den Bakker H.C."/>
            <person name="Martin N.H."/>
            <person name="Wiedmann M."/>
            <person name="Boor K.J."/>
        </authorList>
    </citation>
    <scope>NUCLEOTIDE SEQUENCE [LARGE SCALE GENOMIC DNA]</scope>
    <source>
        <strain evidence="8 9">FSL R5-213</strain>
    </source>
</reference>